<reference evidence="1 2" key="1">
    <citation type="journal article" date="2023" name="IMA Fungus">
        <title>Comparative genomic study of the Penicillium genus elucidates a diverse pangenome and 15 lateral gene transfer events.</title>
        <authorList>
            <person name="Petersen C."/>
            <person name="Sorensen T."/>
            <person name="Nielsen M.R."/>
            <person name="Sondergaard T.E."/>
            <person name="Sorensen J.L."/>
            <person name="Fitzpatrick D.A."/>
            <person name="Frisvad J.C."/>
            <person name="Nielsen K.L."/>
        </authorList>
    </citation>
    <scope>NUCLEOTIDE SEQUENCE [LARGE SCALE GENOMIC DNA]</scope>
    <source>
        <strain evidence="1 2">IBT 3361</strain>
    </source>
</reference>
<name>A0ABQ8WE61_PENCH</name>
<protein>
    <submittedName>
        <fullName evidence="1">Uncharacterized protein</fullName>
    </submittedName>
</protein>
<proteinExistence type="predicted"/>
<comment type="caution">
    <text evidence="1">The sequence shown here is derived from an EMBL/GenBank/DDBJ whole genome shotgun (WGS) entry which is preliminary data.</text>
</comment>
<accession>A0ABQ8WE61</accession>
<gene>
    <name evidence="1" type="ORF">N7505_007715</name>
</gene>
<organism evidence="1 2">
    <name type="scientific">Penicillium chrysogenum</name>
    <name type="common">Penicillium notatum</name>
    <dbReference type="NCBI Taxonomy" id="5076"/>
    <lineage>
        <taxon>Eukaryota</taxon>
        <taxon>Fungi</taxon>
        <taxon>Dikarya</taxon>
        <taxon>Ascomycota</taxon>
        <taxon>Pezizomycotina</taxon>
        <taxon>Eurotiomycetes</taxon>
        <taxon>Eurotiomycetidae</taxon>
        <taxon>Eurotiales</taxon>
        <taxon>Aspergillaceae</taxon>
        <taxon>Penicillium</taxon>
        <taxon>Penicillium chrysogenum species complex</taxon>
    </lineage>
</organism>
<dbReference type="Proteomes" id="UP001220256">
    <property type="component" value="Unassembled WGS sequence"/>
</dbReference>
<dbReference type="EMBL" id="JAPVEB010000004">
    <property type="protein sequence ID" value="KAJ5264922.1"/>
    <property type="molecule type" value="Genomic_DNA"/>
</dbReference>
<sequence length="99" mass="11769">MLIVLFRWRLQVDLSAHLRQLNNLFSDQDDESLAALEMGFFKRKQDGRVVQNNRNVYFPRRHLDVREQRPDLRVVSVERVITAERPIRRGNVDLINANN</sequence>
<evidence type="ECO:0000313" key="1">
    <source>
        <dbReference type="EMBL" id="KAJ5264922.1"/>
    </source>
</evidence>
<evidence type="ECO:0000313" key="2">
    <source>
        <dbReference type="Proteomes" id="UP001220256"/>
    </source>
</evidence>
<keyword evidence="2" id="KW-1185">Reference proteome</keyword>